<gene>
    <name evidence="1" type="ORF">Pmar_PMAR022414</name>
</gene>
<dbReference type="OrthoDB" id="10046327at2759"/>
<sequence>FTAHYLAKYAAGEEERARVFLRAGKDANTMNVQQDDLRNVKVTGAAVAAANDKSRERE</sequence>
<organism evidence="2">
    <name type="scientific">Perkinsus marinus (strain ATCC 50983 / TXsc)</name>
    <dbReference type="NCBI Taxonomy" id="423536"/>
    <lineage>
        <taxon>Eukaryota</taxon>
        <taxon>Sar</taxon>
        <taxon>Alveolata</taxon>
        <taxon>Perkinsozoa</taxon>
        <taxon>Perkinsea</taxon>
        <taxon>Perkinsida</taxon>
        <taxon>Perkinsidae</taxon>
        <taxon>Perkinsus</taxon>
    </lineage>
</organism>
<accession>C5LJR9</accession>
<protein>
    <submittedName>
        <fullName evidence="1">Uncharacterized protein</fullName>
    </submittedName>
</protein>
<dbReference type="AlphaFoldDB" id="C5LJR9"/>
<keyword evidence="2" id="KW-1185">Reference proteome</keyword>
<proteinExistence type="predicted"/>
<dbReference type="InParanoid" id="C5LJR9"/>
<reference evidence="1 2" key="1">
    <citation type="submission" date="2008-07" db="EMBL/GenBank/DDBJ databases">
        <authorList>
            <person name="El-Sayed N."/>
            <person name="Caler E."/>
            <person name="Inman J."/>
            <person name="Amedeo P."/>
            <person name="Hass B."/>
            <person name="Wortman J."/>
        </authorList>
    </citation>
    <scope>NUCLEOTIDE SEQUENCE [LARGE SCALE GENOMIC DNA]</scope>
    <source>
        <strain evidence="2">ATCC 50983 / TXsc</strain>
    </source>
</reference>
<dbReference type="RefSeq" id="XP_002771208.1">
    <property type="nucleotide sequence ID" value="XM_002771162.1"/>
</dbReference>
<dbReference type="EMBL" id="GG682485">
    <property type="protein sequence ID" value="EER03024.1"/>
    <property type="molecule type" value="Genomic_DNA"/>
</dbReference>
<dbReference type="Proteomes" id="UP000007800">
    <property type="component" value="Unassembled WGS sequence"/>
</dbReference>
<feature type="non-terminal residue" evidence="1">
    <location>
        <position position="58"/>
    </location>
</feature>
<name>C5LJR9_PERM5</name>
<feature type="non-terminal residue" evidence="1">
    <location>
        <position position="1"/>
    </location>
</feature>
<dbReference type="GeneID" id="9051612"/>
<evidence type="ECO:0000313" key="1">
    <source>
        <dbReference type="EMBL" id="EER03024.1"/>
    </source>
</evidence>
<evidence type="ECO:0000313" key="2">
    <source>
        <dbReference type="Proteomes" id="UP000007800"/>
    </source>
</evidence>